<accession>A0ABW1IRZ4</accession>
<dbReference type="SUPFAM" id="SSF46785">
    <property type="entry name" value="Winged helix' DNA-binding domain"/>
    <property type="match status" value="1"/>
</dbReference>
<keyword evidence="1" id="KW-0805">Transcription regulation</keyword>
<feature type="domain" description="HTH marR-type" evidence="4">
    <location>
        <begin position="1"/>
        <end position="141"/>
    </location>
</feature>
<keyword evidence="3" id="KW-0804">Transcription</keyword>
<protein>
    <submittedName>
        <fullName evidence="5">MarR family winged helix-turn-helix transcriptional regulator</fullName>
    </submittedName>
</protein>
<name>A0ABW1IRZ4_9BACL</name>
<organism evidence="5 6">
    <name type="scientific">Marinicrinis lubricantis</name>
    <dbReference type="NCBI Taxonomy" id="2086470"/>
    <lineage>
        <taxon>Bacteria</taxon>
        <taxon>Bacillati</taxon>
        <taxon>Bacillota</taxon>
        <taxon>Bacilli</taxon>
        <taxon>Bacillales</taxon>
        <taxon>Paenibacillaceae</taxon>
    </lineage>
</organism>
<evidence type="ECO:0000256" key="2">
    <source>
        <dbReference type="ARBA" id="ARBA00023125"/>
    </source>
</evidence>
<gene>
    <name evidence="5" type="ORF">ACFPXP_15890</name>
</gene>
<evidence type="ECO:0000313" key="5">
    <source>
        <dbReference type="EMBL" id="MFC5987888.1"/>
    </source>
</evidence>
<dbReference type="PRINTS" id="PR00598">
    <property type="entry name" value="HTHMARR"/>
</dbReference>
<dbReference type="InterPro" id="IPR036390">
    <property type="entry name" value="WH_DNA-bd_sf"/>
</dbReference>
<evidence type="ECO:0000256" key="3">
    <source>
        <dbReference type="ARBA" id="ARBA00023163"/>
    </source>
</evidence>
<evidence type="ECO:0000259" key="4">
    <source>
        <dbReference type="PROSITE" id="PS50995"/>
    </source>
</evidence>
<dbReference type="EMBL" id="JBHSQV010000172">
    <property type="protein sequence ID" value="MFC5987888.1"/>
    <property type="molecule type" value="Genomic_DNA"/>
</dbReference>
<keyword evidence="2" id="KW-0238">DNA-binding</keyword>
<dbReference type="SMART" id="SM00347">
    <property type="entry name" value="HTH_MARR"/>
    <property type="match status" value="1"/>
</dbReference>
<dbReference type="Proteomes" id="UP001596250">
    <property type="component" value="Unassembled WGS sequence"/>
</dbReference>
<dbReference type="RefSeq" id="WP_379895306.1">
    <property type="nucleotide sequence ID" value="NZ_CBCSCT010000029.1"/>
</dbReference>
<dbReference type="Gene3D" id="1.10.10.10">
    <property type="entry name" value="Winged helix-like DNA-binding domain superfamily/Winged helix DNA-binding domain"/>
    <property type="match status" value="1"/>
</dbReference>
<proteinExistence type="predicted"/>
<dbReference type="PANTHER" id="PTHR42756:SF1">
    <property type="entry name" value="TRANSCRIPTIONAL REPRESSOR OF EMRAB OPERON"/>
    <property type="match status" value="1"/>
</dbReference>
<comment type="caution">
    <text evidence="5">The sequence shown here is derived from an EMBL/GenBank/DDBJ whole genome shotgun (WGS) entry which is preliminary data.</text>
</comment>
<dbReference type="Pfam" id="PF01047">
    <property type="entry name" value="MarR"/>
    <property type="match status" value="1"/>
</dbReference>
<dbReference type="InterPro" id="IPR000835">
    <property type="entry name" value="HTH_MarR-typ"/>
</dbReference>
<evidence type="ECO:0000256" key="1">
    <source>
        <dbReference type="ARBA" id="ARBA00023015"/>
    </source>
</evidence>
<sequence length="159" mass="18267">MDKTMLRDLIERYQDTTMTINRMMGRALQDCIPDGLTSDQCSILRYLKQKKQCTSSQLADFFIVSKSSITAMVTRLVSKGLIQRIGNEHDRRVTHLSLTEEGDAMYGTIQVRIEEVLSHYLNHFEENEAKTFIETYEKLANILALEEGSRGNDENRIEG</sequence>
<dbReference type="PROSITE" id="PS50995">
    <property type="entry name" value="HTH_MARR_2"/>
    <property type="match status" value="1"/>
</dbReference>
<dbReference type="PANTHER" id="PTHR42756">
    <property type="entry name" value="TRANSCRIPTIONAL REGULATOR, MARR"/>
    <property type="match status" value="1"/>
</dbReference>
<reference evidence="6" key="1">
    <citation type="journal article" date="2019" name="Int. J. Syst. Evol. Microbiol.">
        <title>The Global Catalogue of Microorganisms (GCM) 10K type strain sequencing project: providing services to taxonomists for standard genome sequencing and annotation.</title>
        <authorList>
            <consortium name="The Broad Institute Genomics Platform"/>
            <consortium name="The Broad Institute Genome Sequencing Center for Infectious Disease"/>
            <person name="Wu L."/>
            <person name="Ma J."/>
        </authorList>
    </citation>
    <scope>NUCLEOTIDE SEQUENCE [LARGE SCALE GENOMIC DNA]</scope>
    <source>
        <strain evidence="6">CCM 8749</strain>
    </source>
</reference>
<keyword evidence="6" id="KW-1185">Reference proteome</keyword>
<dbReference type="InterPro" id="IPR036388">
    <property type="entry name" value="WH-like_DNA-bd_sf"/>
</dbReference>
<evidence type="ECO:0000313" key="6">
    <source>
        <dbReference type="Proteomes" id="UP001596250"/>
    </source>
</evidence>